<organism evidence="1 3">
    <name type="scientific">Streptomyces griseoviridis</name>
    <dbReference type="NCBI Taxonomy" id="45398"/>
    <lineage>
        <taxon>Bacteria</taxon>
        <taxon>Bacillati</taxon>
        <taxon>Actinomycetota</taxon>
        <taxon>Actinomycetes</taxon>
        <taxon>Kitasatosporales</taxon>
        <taxon>Streptomycetaceae</taxon>
        <taxon>Streptomyces</taxon>
    </lineage>
</organism>
<keyword evidence="1" id="KW-0560">Oxidoreductase</keyword>
<reference evidence="2 4" key="1">
    <citation type="submission" date="2018-04" db="EMBL/GenBank/DDBJ databases">
        <title>Complete genome sequences of Streptomyces griseoviridis K61 and characterization of antagonistic properties of biological control agents.</title>
        <authorList>
            <person name="Mariita R.M."/>
            <person name="Sello J.K."/>
        </authorList>
    </citation>
    <scope>NUCLEOTIDE SEQUENCE [LARGE SCALE GENOMIC DNA]</scope>
    <source>
        <strain evidence="2 4">K61</strain>
    </source>
</reference>
<dbReference type="KEGG" id="sgd:ELQ87_34805"/>
<accession>A0A3S9ZLR0</accession>
<dbReference type="GO" id="GO:0005506">
    <property type="term" value="F:iron ion binding"/>
    <property type="evidence" value="ECO:0007669"/>
    <property type="project" value="UniProtKB-ARBA"/>
</dbReference>
<dbReference type="RefSeq" id="WP_127181606.1">
    <property type="nucleotide sequence ID" value="NZ_CP029078.1"/>
</dbReference>
<dbReference type="Proteomes" id="UP000271291">
    <property type="component" value="Chromosome"/>
</dbReference>
<dbReference type="InterPro" id="IPR008775">
    <property type="entry name" value="Phytyl_CoA_dOase-like"/>
</dbReference>
<dbReference type="PANTHER" id="PTHR20883">
    <property type="entry name" value="PHYTANOYL-COA DIOXYGENASE DOMAIN CONTAINING 1"/>
    <property type="match status" value="1"/>
</dbReference>
<sequence>MLTPQDEDTYRQRGYLLLPGQFDAAETDLLLSEARRLADLDIPQRIMESDGTQVRSVYAVHQHSDAFERFTRDPRTLEPARTLLDGDVYIHQTQLNPKAPFAGDVWDWHQDYLYWERDDGMAEPRALNVAVFLDEVDEFNGPVFVMPGSHLLSLDRETRTVRGGWENTLNADFRHKISPEALGELADTYGLESVRGKPGTVCVFDGRLLHCSPPNLSGRPRTIIFIRYNSVHNPLRPVPQPRPAWLANRDPRPLRPLSRPFSAPAAR</sequence>
<dbReference type="Gene3D" id="2.60.120.620">
    <property type="entry name" value="q2cbj1_9rhob like domain"/>
    <property type="match status" value="1"/>
</dbReference>
<dbReference type="OrthoDB" id="9791262at2"/>
<proteinExistence type="predicted"/>
<gene>
    <name evidence="2" type="ORF">DDJ31_04460</name>
    <name evidence="1" type="ORF">ELQ87_34805</name>
</gene>
<dbReference type="PANTHER" id="PTHR20883:SF48">
    <property type="entry name" value="ECTOINE DIOXYGENASE"/>
    <property type="match status" value="1"/>
</dbReference>
<evidence type="ECO:0000313" key="2">
    <source>
        <dbReference type="EMBL" id="QCN84325.1"/>
    </source>
</evidence>
<dbReference type="EMBL" id="CP029078">
    <property type="protein sequence ID" value="QCN84325.1"/>
    <property type="molecule type" value="Genomic_DNA"/>
</dbReference>
<dbReference type="AlphaFoldDB" id="A0A3S9ZLR0"/>
<evidence type="ECO:0000313" key="1">
    <source>
        <dbReference type="EMBL" id="AZS88836.1"/>
    </source>
</evidence>
<dbReference type="Proteomes" id="UP000501753">
    <property type="component" value="Chromosome"/>
</dbReference>
<reference evidence="1 3" key="2">
    <citation type="submission" date="2018-12" db="EMBL/GenBank/DDBJ databases">
        <title>Streptomyces griseoviridis F1-27 complete genome.</title>
        <authorList>
            <person name="Mariita R.M."/>
            <person name="Sello J.K."/>
        </authorList>
    </citation>
    <scope>NUCLEOTIDE SEQUENCE [LARGE SCALE GENOMIC DNA]</scope>
    <source>
        <strain evidence="1 3">F1-27</strain>
    </source>
</reference>
<keyword evidence="4" id="KW-1185">Reference proteome</keyword>
<name>A0A3S9ZLR0_STRGD</name>
<dbReference type="GO" id="GO:0016706">
    <property type="term" value="F:2-oxoglutarate-dependent dioxygenase activity"/>
    <property type="evidence" value="ECO:0007669"/>
    <property type="project" value="UniProtKB-ARBA"/>
</dbReference>
<dbReference type="Pfam" id="PF05721">
    <property type="entry name" value="PhyH"/>
    <property type="match status" value="1"/>
</dbReference>
<evidence type="ECO:0000313" key="4">
    <source>
        <dbReference type="Proteomes" id="UP000501753"/>
    </source>
</evidence>
<evidence type="ECO:0000313" key="3">
    <source>
        <dbReference type="Proteomes" id="UP000271291"/>
    </source>
</evidence>
<dbReference type="SUPFAM" id="SSF51197">
    <property type="entry name" value="Clavaminate synthase-like"/>
    <property type="match status" value="1"/>
</dbReference>
<keyword evidence="1" id="KW-0223">Dioxygenase</keyword>
<protein>
    <submittedName>
        <fullName evidence="1">Phytanoyl-CoA dioxygenase</fullName>
    </submittedName>
</protein>
<dbReference type="EMBL" id="CP034687">
    <property type="protein sequence ID" value="AZS88836.1"/>
    <property type="molecule type" value="Genomic_DNA"/>
</dbReference>